<comment type="function">
    <text evidence="13">Plays a critical role in the incorporation of lipoproteins in the outer membrane after they are released by the LolA protein.</text>
</comment>
<proteinExistence type="inferred from homology"/>
<dbReference type="PATRIC" id="fig|320778.3.peg.4958"/>
<keyword evidence="8 13" id="KW-0472">Membrane</keyword>
<dbReference type="GO" id="GO:0044874">
    <property type="term" value="P:lipoprotein localization to outer membrane"/>
    <property type="evidence" value="ECO:0007669"/>
    <property type="project" value="UniProtKB-UniRule"/>
</dbReference>
<evidence type="ECO:0000256" key="6">
    <source>
        <dbReference type="ARBA" id="ARBA00022729"/>
    </source>
</evidence>
<keyword evidence="11 13" id="KW-0998">Cell outer membrane</keyword>
<gene>
    <name evidence="13" type="primary">lolB</name>
    <name evidence="14" type="ORF">ABT57_23200</name>
</gene>
<keyword evidence="10 13" id="KW-0143">Chaperone</keyword>
<keyword evidence="12" id="KW-0449">Lipoprotein</keyword>
<comment type="caution">
    <text evidence="14">The sequence shown here is derived from an EMBL/GenBank/DDBJ whole genome shotgun (WGS) entry which is preliminary data.</text>
</comment>
<dbReference type="InterPro" id="IPR029046">
    <property type="entry name" value="LolA/LolB/LppX"/>
</dbReference>
<evidence type="ECO:0000256" key="7">
    <source>
        <dbReference type="ARBA" id="ARBA00022927"/>
    </source>
</evidence>
<evidence type="ECO:0000256" key="13">
    <source>
        <dbReference type="HAMAP-Rule" id="MF_00233"/>
    </source>
</evidence>
<organism evidence="14 15">
    <name type="scientific">Photobacterium ganghwense</name>
    <dbReference type="NCBI Taxonomy" id="320778"/>
    <lineage>
        <taxon>Bacteria</taxon>
        <taxon>Pseudomonadati</taxon>
        <taxon>Pseudomonadota</taxon>
        <taxon>Gammaproteobacteria</taxon>
        <taxon>Vibrionales</taxon>
        <taxon>Vibrionaceae</taxon>
        <taxon>Photobacterium</taxon>
    </lineage>
</organism>
<dbReference type="NCBIfam" id="TIGR00548">
    <property type="entry name" value="lolB"/>
    <property type="match status" value="1"/>
</dbReference>
<comment type="similarity">
    <text evidence="2 13">Belongs to the LolB family.</text>
</comment>
<evidence type="ECO:0000256" key="3">
    <source>
        <dbReference type="ARBA" id="ARBA00011245"/>
    </source>
</evidence>
<evidence type="ECO:0000256" key="9">
    <source>
        <dbReference type="ARBA" id="ARBA00023139"/>
    </source>
</evidence>
<evidence type="ECO:0000256" key="12">
    <source>
        <dbReference type="ARBA" id="ARBA00023288"/>
    </source>
</evidence>
<dbReference type="CDD" id="cd16326">
    <property type="entry name" value="LolB"/>
    <property type="match status" value="1"/>
</dbReference>
<dbReference type="HAMAP" id="MF_00233">
    <property type="entry name" value="LolB"/>
    <property type="match status" value="1"/>
</dbReference>
<name>A0A0J1JR26_9GAMM</name>
<dbReference type="AlphaFoldDB" id="A0A0J1JR26"/>
<evidence type="ECO:0000313" key="15">
    <source>
        <dbReference type="Proteomes" id="UP000035909"/>
    </source>
</evidence>
<keyword evidence="7 13" id="KW-0653">Protein transport</keyword>
<evidence type="ECO:0000256" key="1">
    <source>
        <dbReference type="ARBA" id="ARBA00004459"/>
    </source>
</evidence>
<evidence type="ECO:0000256" key="2">
    <source>
        <dbReference type="ARBA" id="ARBA00009696"/>
    </source>
</evidence>
<dbReference type="Pfam" id="PF03550">
    <property type="entry name" value="LolB"/>
    <property type="match status" value="1"/>
</dbReference>
<dbReference type="STRING" id="320778.ABT57_23200"/>
<keyword evidence="5 13" id="KW-0813">Transport</keyword>
<evidence type="ECO:0000256" key="8">
    <source>
        <dbReference type="ARBA" id="ARBA00023136"/>
    </source>
</evidence>
<keyword evidence="6" id="KW-0732">Signal</keyword>
<dbReference type="GO" id="GO:0009279">
    <property type="term" value="C:cell outer membrane"/>
    <property type="evidence" value="ECO:0007669"/>
    <property type="project" value="UniProtKB-SubCell"/>
</dbReference>
<dbReference type="Proteomes" id="UP000035909">
    <property type="component" value="Unassembled WGS sequence"/>
</dbReference>
<dbReference type="Gene3D" id="2.50.20.10">
    <property type="entry name" value="Lipoprotein localisation LolA/LolB/LppX"/>
    <property type="match status" value="1"/>
</dbReference>
<dbReference type="InterPro" id="IPR004565">
    <property type="entry name" value="OM_lipoprot_LolB"/>
</dbReference>
<evidence type="ECO:0000256" key="10">
    <source>
        <dbReference type="ARBA" id="ARBA00023186"/>
    </source>
</evidence>
<sequence length="186" mass="20785">MFAFLSGCATSPTTDHKTSWESHEQALTKLTHYQAAGKLGYKGSQRFSANMHWETRPREDKLLLTNFLGSTLLKLNATPSSVTLVNNEGKTFQGRDAGKLVEQLTGLNLPVTQMRDWLIGLPTAADTYQLNKEGRVSYLAKEIDGKLWQLDYNEYDYSVTPALPKRLVLSTTGVTITLVINNWSTN</sequence>
<comment type="subunit">
    <text evidence="3 13">Monomer.</text>
</comment>
<dbReference type="SUPFAM" id="SSF89392">
    <property type="entry name" value="Prokaryotic lipoproteins and lipoprotein localization factors"/>
    <property type="match status" value="1"/>
</dbReference>
<comment type="subcellular location">
    <subcellularLocation>
        <location evidence="1">Cell outer membrane</location>
        <topology evidence="1">Lipid-anchor</topology>
    </subcellularLocation>
</comment>
<evidence type="ECO:0000256" key="4">
    <source>
        <dbReference type="ARBA" id="ARBA00016202"/>
    </source>
</evidence>
<evidence type="ECO:0000313" key="14">
    <source>
        <dbReference type="EMBL" id="KLV04702.1"/>
    </source>
</evidence>
<dbReference type="GO" id="GO:0015031">
    <property type="term" value="P:protein transport"/>
    <property type="evidence" value="ECO:0007669"/>
    <property type="project" value="UniProtKB-KW"/>
</dbReference>
<evidence type="ECO:0000256" key="11">
    <source>
        <dbReference type="ARBA" id="ARBA00023237"/>
    </source>
</evidence>
<protein>
    <recommendedName>
        <fullName evidence="4 13">Outer-membrane lipoprotein LolB</fullName>
    </recommendedName>
</protein>
<keyword evidence="9" id="KW-0564">Palmitate</keyword>
<evidence type="ECO:0000256" key="5">
    <source>
        <dbReference type="ARBA" id="ARBA00022448"/>
    </source>
</evidence>
<reference evidence="14 15" key="1">
    <citation type="submission" date="2015-05" db="EMBL/GenBank/DDBJ databases">
        <title>Photobacterium galathea sp. nov.</title>
        <authorList>
            <person name="Machado H."/>
            <person name="Gram L."/>
        </authorList>
    </citation>
    <scope>NUCLEOTIDE SEQUENCE [LARGE SCALE GENOMIC DNA]</scope>
    <source>
        <strain evidence="14 15">DSM 22954</strain>
    </source>
</reference>
<accession>A0A0J1JR26</accession>
<keyword evidence="15" id="KW-1185">Reference proteome</keyword>
<dbReference type="EMBL" id="LDOU01000032">
    <property type="protein sequence ID" value="KLV04702.1"/>
    <property type="molecule type" value="Genomic_DNA"/>
</dbReference>